<dbReference type="EMBL" id="JAHCDA010000002">
    <property type="protein sequence ID" value="MBS7811251.1"/>
    <property type="molecule type" value="Genomic_DNA"/>
</dbReference>
<protein>
    <submittedName>
        <fullName evidence="6">D-2-hydroxyacid dehydrogenase</fullName>
    </submittedName>
</protein>
<dbReference type="InterPro" id="IPR006139">
    <property type="entry name" value="D-isomer_2_OHA_DH_cat_dom"/>
</dbReference>
<proteinExistence type="inferred from homology"/>
<dbReference type="Proteomes" id="UP000766336">
    <property type="component" value="Unassembled WGS sequence"/>
</dbReference>
<dbReference type="PANTHER" id="PTHR43333">
    <property type="entry name" value="2-HACID_DH_C DOMAIN-CONTAINING PROTEIN"/>
    <property type="match status" value="1"/>
</dbReference>
<keyword evidence="7" id="KW-1185">Reference proteome</keyword>
<keyword evidence="1 3" id="KW-0560">Oxidoreductase</keyword>
<gene>
    <name evidence="6" type="ORF">KHU32_09905</name>
</gene>
<name>A0ABS5QC49_9PROT</name>
<dbReference type="Pfam" id="PF00389">
    <property type="entry name" value="2-Hacid_dh"/>
    <property type="match status" value="1"/>
</dbReference>
<dbReference type="RefSeq" id="WP_213669940.1">
    <property type="nucleotide sequence ID" value="NZ_JAHCDA010000002.1"/>
</dbReference>
<sequence length="322" mass="34848">MSSFPASPTICFAHIAYRTGDRFADRSGPYPSFEVRSLEELEARIGEADVLVCSGFWRNHLPELSPRLKYVQALSSGTDAFDRDMLKSRGITLSNAAGANAAAVSEHAVGLMLGMVRRLFVARDDQHRKHWAGMKSDFAIREDELAGKTAIVVGMGNIGARVIRLLKAFEMTVIGVRANPASGAAGADEVHATADLPKLLPRADFVVLVCPLTPETTNLIDAKAFALMKPTAYLVNCARGKVVDEEAMIEALSSNRIKGAGLDVMAVEPLPEESPLWTLPNAFLAPHTGGETCAFEDNVLDIMMENIDRLKAGRTDLINKIV</sequence>
<dbReference type="InterPro" id="IPR029753">
    <property type="entry name" value="D-isomer_DH_CS"/>
</dbReference>
<evidence type="ECO:0000259" key="4">
    <source>
        <dbReference type="Pfam" id="PF00389"/>
    </source>
</evidence>
<dbReference type="InterPro" id="IPR036291">
    <property type="entry name" value="NAD(P)-bd_dom_sf"/>
</dbReference>
<evidence type="ECO:0000313" key="6">
    <source>
        <dbReference type="EMBL" id="MBS7811251.1"/>
    </source>
</evidence>
<evidence type="ECO:0000256" key="1">
    <source>
        <dbReference type="ARBA" id="ARBA00023002"/>
    </source>
</evidence>
<reference evidence="6 7" key="1">
    <citation type="submission" date="2021-05" db="EMBL/GenBank/DDBJ databases">
        <title>Roseococcus sp. XZZS9, whole genome shotgun sequencing project.</title>
        <authorList>
            <person name="Zhao G."/>
            <person name="Shen L."/>
        </authorList>
    </citation>
    <scope>NUCLEOTIDE SEQUENCE [LARGE SCALE GENOMIC DNA]</scope>
    <source>
        <strain evidence="6 7">XZZS9</strain>
    </source>
</reference>
<dbReference type="InterPro" id="IPR006140">
    <property type="entry name" value="D-isomer_DH_NAD-bd"/>
</dbReference>
<evidence type="ECO:0000313" key="7">
    <source>
        <dbReference type="Proteomes" id="UP000766336"/>
    </source>
</evidence>
<comment type="caution">
    <text evidence="6">The sequence shown here is derived from an EMBL/GenBank/DDBJ whole genome shotgun (WGS) entry which is preliminary data.</text>
</comment>
<dbReference type="CDD" id="cd05300">
    <property type="entry name" value="2-Hacid_dh_1"/>
    <property type="match status" value="1"/>
</dbReference>
<dbReference type="SUPFAM" id="SSF51735">
    <property type="entry name" value="NAD(P)-binding Rossmann-fold domains"/>
    <property type="match status" value="1"/>
</dbReference>
<dbReference type="Pfam" id="PF02826">
    <property type="entry name" value="2-Hacid_dh_C"/>
    <property type="match status" value="1"/>
</dbReference>
<dbReference type="SUPFAM" id="SSF52283">
    <property type="entry name" value="Formate/glycerate dehydrogenase catalytic domain-like"/>
    <property type="match status" value="1"/>
</dbReference>
<feature type="domain" description="D-isomer specific 2-hydroxyacid dehydrogenase catalytic" evidence="4">
    <location>
        <begin position="37"/>
        <end position="314"/>
    </location>
</feature>
<comment type="similarity">
    <text evidence="3">Belongs to the D-isomer specific 2-hydroxyacid dehydrogenase family.</text>
</comment>
<dbReference type="Gene3D" id="3.40.50.720">
    <property type="entry name" value="NAD(P)-binding Rossmann-like Domain"/>
    <property type="match status" value="2"/>
</dbReference>
<evidence type="ECO:0000256" key="3">
    <source>
        <dbReference type="RuleBase" id="RU003719"/>
    </source>
</evidence>
<organism evidence="6 7">
    <name type="scientific">Roseococcus pinisoli</name>
    <dbReference type="NCBI Taxonomy" id="2835040"/>
    <lineage>
        <taxon>Bacteria</taxon>
        <taxon>Pseudomonadati</taxon>
        <taxon>Pseudomonadota</taxon>
        <taxon>Alphaproteobacteria</taxon>
        <taxon>Acetobacterales</taxon>
        <taxon>Roseomonadaceae</taxon>
        <taxon>Roseococcus</taxon>
    </lineage>
</organism>
<evidence type="ECO:0000259" key="5">
    <source>
        <dbReference type="Pfam" id="PF02826"/>
    </source>
</evidence>
<dbReference type="PANTHER" id="PTHR43333:SF1">
    <property type="entry name" value="D-ISOMER SPECIFIC 2-HYDROXYACID DEHYDROGENASE NAD-BINDING DOMAIN-CONTAINING PROTEIN"/>
    <property type="match status" value="1"/>
</dbReference>
<dbReference type="PROSITE" id="PS00671">
    <property type="entry name" value="D_2_HYDROXYACID_DH_3"/>
    <property type="match status" value="1"/>
</dbReference>
<accession>A0ABS5QC49</accession>
<evidence type="ECO:0000256" key="2">
    <source>
        <dbReference type="ARBA" id="ARBA00023027"/>
    </source>
</evidence>
<feature type="domain" description="D-isomer specific 2-hydroxyacid dehydrogenase NAD-binding" evidence="5">
    <location>
        <begin position="109"/>
        <end position="289"/>
    </location>
</feature>
<keyword evidence="2" id="KW-0520">NAD</keyword>